<sequence length="156" mass="16969">MRAVELCLTMRSSLREVTQAAVDGARRNGASWAAIGEILGSSRQAAQQMYGSAGVDAAPSAVDAAPAVRTLYPVTAFDEMGKLAKLGAEGWHAIRVGLQSHELVQDTRPWEHVRVLQGSRKSTRLPIEGWTEVPGGTFPWVYFTRPVPGPRDSTRR</sequence>
<dbReference type="AlphaFoldDB" id="A0A147DTL6"/>
<evidence type="ECO:0000313" key="1">
    <source>
        <dbReference type="EMBL" id="KTR53615.1"/>
    </source>
</evidence>
<name>A0A147DTL6_9MICO</name>
<proteinExistence type="predicted"/>
<protein>
    <submittedName>
        <fullName evidence="1">Uncharacterized protein</fullName>
    </submittedName>
</protein>
<evidence type="ECO:0000313" key="2">
    <source>
        <dbReference type="Proteomes" id="UP000072763"/>
    </source>
</evidence>
<dbReference type="Proteomes" id="UP000072763">
    <property type="component" value="Unassembled WGS sequence"/>
</dbReference>
<dbReference type="EMBL" id="LDRC01000012">
    <property type="protein sequence ID" value="KTR53615.1"/>
    <property type="molecule type" value="Genomic_DNA"/>
</dbReference>
<comment type="caution">
    <text evidence="1">The sequence shown here is derived from an EMBL/GenBank/DDBJ whole genome shotgun (WGS) entry which is preliminary data.</text>
</comment>
<reference evidence="1 2" key="1">
    <citation type="journal article" date="2016" name="Front. Microbiol.">
        <title>Genomic Resource of Rice Seed Associated Bacteria.</title>
        <authorList>
            <person name="Midha S."/>
            <person name="Bansal K."/>
            <person name="Sharma S."/>
            <person name="Kumar N."/>
            <person name="Patil P.P."/>
            <person name="Chaudhry V."/>
            <person name="Patil P.B."/>
        </authorList>
    </citation>
    <scope>NUCLEOTIDE SEQUENCE [LARGE SCALE GENOMIC DNA]</scope>
    <source>
        <strain evidence="1 2">NS359</strain>
    </source>
</reference>
<dbReference type="PATRIC" id="fig|465820.4.peg.410"/>
<organism evidence="1 2">
    <name type="scientific">Curtobacterium oceanosedimentum</name>
    <dbReference type="NCBI Taxonomy" id="465820"/>
    <lineage>
        <taxon>Bacteria</taxon>
        <taxon>Bacillati</taxon>
        <taxon>Actinomycetota</taxon>
        <taxon>Actinomycetes</taxon>
        <taxon>Micrococcales</taxon>
        <taxon>Microbacteriaceae</taxon>
        <taxon>Curtobacterium</taxon>
    </lineage>
</organism>
<accession>A0A147DTL6</accession>
<gene>
    <name evidence="1" type="ORF">NS359_02825</name>
</gene>